<keyword evidence="4" id="KW-0460">Magnesium</keyword>
<evidence type="ECO:0000313" key="5">
    <source>
        <dbReference type="EMBL" id="KAL3810994.1"/>
    </source>
</evidence>
<keyword evidence="6" id="KW-1185">Reference proteome</keyword>
<comment type="caution">
    <text evidence="5">The sequence shown here is derived from an EMBL/GenBank/DDBJ whole genome shotgun (WGS) entry which is preliminary data.</text>
</comment>
<comment type="similarity">
    <text evidence="1">Belongs to the 5'(3')-deoxyribonucleotidase family.</text>
</comment>
<dbReference type="PANTHER" id="PTHR12103:SF12">
    <property type="entry name" value="FI20020P1"/>
    <property type="match status" value="1"/>
</dbReference>
<dbReference type="InterPro" id="IPR036412">
    <property type="entry name" value="HAD-like_sf"/>
</dbReference>
<dbReference type="Proteomes" id="UP001530377">
    <property type="component" value="Unassembled WGS sequence"/>
</dbReference>
<dbReference type="EMBL" id="JALLPB020000288">
    <property type="protein sequence ID" value="KAL3810994.1"/>
    <property type="molecule type" value="Genomic_DNA"/>
</dbReference>
<dbReference type="AlphaFoldDB" id="A0ABD3RDI0"/>
<reference evidence="5 6" key="1">
    <citation type="submission" date="2024-10" db="EMBL/GenBank/DDBJ databases">
        <title>Updated reference genomes for cyclostephanoid diatoms.</title>
        <authorList>
            <person name="Roberts W.R."/>
            <person name="Alverson A.J."/>
        </authorList>
    </citation>
    <scope>NUCLEOTIDE SEQUENCE [LARGE SCALE GENOMIC DNA]</scope>
    <source>
        <strain evidence="5 6">AJA228-03</strain>
    </source>
</reference>
<dbReference type="InterPro" id="IPR008380">
    <property type="entry name" value="HAD-SF_hydro_IG_5-nucl"/>
</dbReference>
<proteinExistence type="inferred from homology"/>
<evidence type="ECO:0000256" key="3">
    <source>
        <dbReference type="ARBA" id="ARBA00022801"/>
    </source>
</evidence>
<evidence type="ECO:0000256" key="2">
    <source>
        <dbReference type="ARBA" id="ARBA00022723"/>
    </source>
</evidence>
<accession>A0ABD3RDI0</accession>
<sequence>MTITPVVSFQRARWTTRTNPANSIAYFHLTPHLKTVLLGLKNAGKRLIIASNSPYWYVNEGMKYVLVIVSAGKPAFYTETRRPFREVNKSTSRVLFKKVEKLQPGALYTDGCLRELTRFIGFDRMDGEPDGKNMENGAVTMSTSRVLYIGDSLFADLVDAKREYGGLTAAVTPEVEDEMKVQQTGVYVLVERTIDFLLNALRLIQSHPTPHLKTVLLGLKNAGKRLIFASNSPYWYVNEGMKYVLGDDWMDMWDTVIVSAGKPAFYTETRRPFREVNKSTSRVLFKKVEKLQPGAVYTDGCLRELTRLMGFDRMDGEPDGKNMENGAVTMSTSRVLYIGDSLFADLVDAKREYGWLTAAVTPEVGEEMKVQQTGEYVLVERTIDFLLNALRLIQSELGAVERTAEDLAVLDFLERMVSKWRDRETALLGNPFGSVFRARYQPSLFAHSLRRYCDLYMASISSLRLYSPQHRFYPESDFRLLAHEIGRSSECWDLEDVLKEDEDGGN</sequence>
<evidence type="ECO:0000256" key="4">
    <source>
        <dbReference type="ARBA" id="ARBA00022842"/>
    </source>
</evidence>
<name>A0ABD3RDI0_9STRA</name>
<dbReference type="SUPFAM" id="SSF56784">
    <property type="entry name" value="HAD-like"/>
    <property type="match status" value="2"/>
</dbReference>
<keyword evidence="2" id="KW-0479">Metal-binding</keyword>
<dbReference type="Gene3D" id="3.40.50.1000">
    <property type="entry name" value="HAD superfamily/HAD-like"/>
    <property type="match status" value="2"/>
</dbReference>
<protein>
    <submittedName>
        <fullName evidence="5">Uncharacterized protein</fullName>
    </submittedName>
</protein>
<gene>
    <name evidence="5" type="ORF">ACHAXA_006546</name>
</gene>
<organism evidence="5 6">
    <name type="scientific">Cyclostephanos tholiformis</name>
    <dbReference type="NCBI Taxonomy" id="382380"/>
    <lineage>
        <taxon>Eukaryota</taxon>
        <taxon>Sar</taxon>
        <taxon>Stramenopiles</taxon>
        <taxon>Ochrophyta</taxon>
        <taxon>Bacillariophyta</taxon>
        <taxon>Coscinodiscophyceae</taxon>
        <taxon>Thalassiosirophycidae</taxon>
        <taxon>Stephanodiscales</taxon>
        <taxon>Stephanodiscaceae</taxon>
        <taxon>Cyclostephanos</taxon>
    </lineage>
</organism>
<dbReference type="InterPro" id="IPR023214">
    <property type="entry name" value="HAD_sf"/>
</dbReference>
<dbReference type="PANTHER" id="PTHR12103">
    <property type="entry name" value="5'-NUCLEOTIDASE DOMAIN-CONTAINING"/>
    <property type="match status" value="1"/>
</dbReference>
<evidence type="ECO:0000256" key="1">
    <source>
        <dbReference type="ARBA" id="ARBA00009589"/>
    </source>
</evidence>
<dbReference type="GO" id="GO:0016787">
    <property type="term" value="F:hydrolase activity"/>
    <property type="evidence" value="ECO:0007669"/>
    <property type="project" value="UniProtKB-KW"/>
</dbReference>
<keyword evidence="3" id="KW-0378">Hydrolase</keyword>
<dbReference type="Pfam" id="PF05761">
    <property type="entry name" value="5_nucleotid"/>
    <property type="match status" value="4"/>
</dbReference>
<evidence type="ECO:0000313" key="6">
    <source>
        <dbReference type="Proteomes" id="UP001530377"/>
    </source>
</evidence>
<dbReference type="GO" id="GO:0046872">
    <property type="term" value="F:metal ion binding"/>
    <property type="evidence" value="ECO:0007669"/>
    <property type="project" value="UniProtKB-KW"/>
</dbReference>